<feature type="transmembrane region" description="Helical" evidence="1">
    <location>
        <begin position="12"/>
        <end position="30"/>
    </location>
</feature>
<comment type="caution">
    <text evidence="2">The sequence shown here is derived from an EMBL/GenBank/DDBJ whole genome shotgun (WGS) entry which is preliminary data.</text>
</comment>
<evidence type="ECO:0000313" key="2">
    <source>
        <dbReference type="EMBL" id="PWV72315.1"/>
    </source>
</evidence>
<feature type="transmembrane region" description="Helical" evidence="1">
    <location>
        <begin position="36"/>
        <end position="53"/>
    </location>
</feature>
<keyword evidence="1" id="KW-0472">Membrane</keyword>
<proteinExistence type="predicted"/>
<feature type="transmembrane region" description="Helical" evidence="1">
    <location>
        <begin position="65"/>
        <end position="85"/>
    </location>
</feature>
<gene>
    <name evidence="2" type="ORF">DFR69_109232</name>
</gene>
<protein>
    <submittedName>
        <fullName evidence="2">Uncharacterized protein</fullName>
    </submittedName>
</protein>
<accession>A0A317NAR1</accession>
<evidence type="ECO:0000313" key="3">
    <source>
        <dbReference type="Proteomes" id="UP000246410"/>
    </source>
</evidence>
<sequence>MWQTDGFEVEDWRWRWAVAGLALGGITVTVTAISPLYSIALATAVMLAGLAISHVGEFRPSGARLVSLGFGMLVPTAAAAAMLGISSL</sequence>
<dbReference type="AlphaFoldDB" id="A0A317NAR1"/>
<evidence type="ECO:0000256" key="1">
    <source>
        <dbReference type="SAM" id="Phobius"/>
    </source>
</evidence>
<keyword evidence="1" id="KW-0812">Transmembrane</keyword>
<keyword evidence="1" id="KW-1133">Transmembrane helix</keyword>
<organism evidence="2 3">
    <name type="scientific">Nocardia neocaledoniensis</name>
    <dbReference type="NCBI Taxonomy" id="236511"/>
    <lineage>
        <taxon>Bacteria</taxon>
        <taxon>Bacillati</taxon>
        <taxon>Actinomycetota</taxon>
        <taxon>Actinomycetes</taxon>
        <taxon>Mycobacteriales</taxon>
        <taxon>Nocardiaceae</taxon>
        <taxon>Nocardia</taxon>
    </lineage>
</organism>
<keyword evidence="3" id="KW-1185">Reference proteome</keyword>
<name>A0A317NAR1_9NOCA</name>
<reference evidence="2 3" key="1">
    <citation type="submission" date="2018-05" db="EMBL/GenBank/DDBJ databases">
        <title>Genomic Encyclopedia of Type Strains, Phase IV (KMG-IV): sequencing the most valuable type-strain genomes for metagenomic binning, comparative biology and taxonomic classification.</title>
        <authorList>
            <person name="Goeker M."/>
        </authorList>
    </citation>
    <scope>NUCLEOTIDE SEQUENCE [LARGE SCALE GENOMIC DNA]</scope>
    <source>
        <strain evidence="2 3">DSM 44717</strain>
    </source>
</reference>
<dbReference type="EMBL" id="QGTL01000009">
    <property type="protein sequence ID" value="PWV72315.1"/>
    <property type="molecule type" value="Genomic_DNA"/>
</dbReference>
<dbReference type="Proteomes" id="UP000246410">
    <property type="component" value="Unassembled WGS sequence"/>
</dbReference>